<dbReference type="RefSeq" id="WP_092035418.1">
    <property type="nucleotide sequence ID" value="NZ_FOOK01000001.1"/>
</dbReference>
<keyword evidence="10" id="KW-0413">Isomerase</keyword>
<comment type="catalytic activity">
    <reaction evidence="11">
        <text>Couples ATP hydrolysis with the unwinding of duplex DNA by translocating in the 3'-5' direction.</text>
        <dbReference type="EC" id="5.6.2.4"/>
    </reaction>
</comment>
<proteinExistence type="predicted"/>
<dbReference type="GO" id="GO:0000725">
    <property type="term" value="P:recombinational repair"/>
    <property type="evidence" value="ECO:0007669"/>
    <property type="project" value="TreeGrafter"/>
</dbReference>
<dbReference type="InterPro" id="IPR014016">
    <property type="entry name" value="UvrD-like_ATP-bd"/>
</dbReference>
<evidence type="ECO:0000313" key="17">
    <source>
        <dbReference type="EMBL" id="SFF64645.1"/>
    </source>
</evidence>
<keyword evidence="6" id="KW-0269">Exonuclease</keyword>
<evidence type="ECO:0000256" key="7">
    <source>
        <dbReference type="ARBA" id="ARBA00022840"/>
    </source>
</evidence>
<evidence type="ECO:0000256" key="6">
    <source>
        <dbReference type="ARBA" id="ARBA00022839"/>
    </source>
</evidence>
<dbReference type="InterPro" id="IPR011604">
    <property type="entry name" value="PDDEXK-like_dom_sf"/>
</dbReference>
<dbReference type="EMBL" id="FOOK01000001">
    <property type="protein sequence ID" value="SFF64645.1"/>
    <property type="molecule type" value="Genomic_DNA"/>
</dbReference>
<evidence type="ECO:0000256" key="1">
    <source>
        <dbReference type="ARBA" id="ARBA00022722"/>
    </source>
</evidence>
<evidence type="ECO:0000256" key="2">
    <source>
        <dbReference type="ARBA" id="ARBA00022741"/>
    </source>
</evidence>
<dbReference type="Gene3D" id="3.40.50.300">
    <property type="entry name" value="P-loop containing nucleotide triphosphate hydrolases"/>
    <property type="match status" value="4"/>
</dbReference>
<dbReference type="PROSITE" id="PS51198">
    <property type="entry name" value="UVRD_HELICASE_ATP_BIND"/>
    <property type="match status" value="1"/>
</dbReference>
<evidence type="ECO:0000259" key="16">
    <source>
        <dbReference type="PROSITE" id="PS51217"/>
    </source>
</evidence>
<keyword evidence="9" id="KW-0234">DNA repair</keyword>
<dbReference type="SUPFAM" id="SSF52540">
    <property type="entry name" value="P-loop containing nucleoside triphosphate hydrolases"/>
    <property type="match status" value="1"/>
</dbReference>
<dbReference type="Gene3D" id="3.90.320.10">
    <property type="match status" value="1"/>
</dbReference>
<evidence type="ECO:0000256" key="12">
    <source>
        <dbReference type="ARBA" id="ARBA00034808"/>
    </source>
</evidence>
<gene>
    <name evidence="17" type="ORF">SAMN04488025_101162</name>
</gene>
<keyword evidence="1" id="KW-0540">Nuclease</keyword>
<comment type="catalytic activity">
    <reaction evidence="13">
        <text>ATP + H2O = ADP + phosphate + H(+)</text>
        <dbReference type="Rhea" id="RHEA:13065"/>
        <dbReference type="ChEBI" id="CHEBI:15377"/>
        <dbReference type="ChEBI" id="CHEBI:15378"/>
        <dbReference type="ChEBI" id="CHEBI:30616"/>
        <dbReference type="ChEBI" id="CHEBI:43474"/>
        <dbReference type="ChEBI" id="CHEBI:456216"/>
        <dbReference type="EC" id="5.6.2.4"/>
    </reaction>
</comment>
<evidence type="ECO:0000256" key="4">
    <source>
        <dbReference type="ARBA" id="ARBA00022801"/>
    </source>
</evidence>
<evidence type="ECO:0000256" key="13">
    <source>
        <dbReference type="ARBA" id="ARBA00048988"/>
    </source>
</evidence>
<evidence type="ECO:0000256" key="8">
    <source>
        <dbReference type="ARBA" id="ARBA00023125"/>
    </source>
</evidence>
<evidence type="ECO:0000259" key="15">
    <source>
        <dbReference type="PROSITE" id="PS51198"/>
    </source>
</evidence>
<dbReference type="Pfam" id="PF13361">
    <property type="entry name" value="UvrD_C"/>
    <property type="match status" value="2"/>
</dbReference>
<dbReference type="GO" id="GO:0033202">
    <property type="term" value="C:DNA helicase complex"/>
    <property type="evidence" value="ECO:0007669"/>
    <property type="project" value="TreeGrafter"/>
</dbReference>
<dbReference type="GO" id="GO:0004527">
    <property type="term" value="F:exonuclease activity"/>
    <property type="evidence" value="ECO:0007669"/>
    <property type="project" value="UniProtKB-KW"/>
</dbReference>
<dbReference type="GO" id="GO:0005829">
    <property type="term" value="C:cytosol"/>
    <property type="evidence" value="ECO:0007669"/>
    <property type="project" value="TreeGrafter"/>
</dbReference>
<dbReference type="STRING" id="201973.SAMN04488025_101162"/>
<accession>A0A1I2KC62</accession>
<keyword evidence="3" id="KW-0227">DNA damage</keyword>
<protein>
    <recommendedName>
        <fullName evidence="12">DNA 3'-5' helicase</fullName>
        <ecNumber evidence="12">5.6.2.4</ecNumber>
    </recommendedName>
</protein>
<dbReference type="InterPro" id="IPR038726">
    <property type="entry name" value="PDDEXK_AddAB-type"/>
</dbReference>
<dbReference type="InterPro" id="IPR014017">
    <property type="entry name" value="DNA_helicase_UvrD-like_C"/>
</dbReference>
<keyword evidence="8" id="KW-0238">DNA-binding</keyword>
<evidence type="ECO:0000256" key="5">
    <source>
        <dbReference type="ARBA" id="ARBA00022806"/>
    </source>
</evidence>
<dbReference type="InterPro" id="IPR027417">
    <property type="entry name" value="P-loop_NTPase"/>
</dbReference>
<dbReference type="GO" id="GO:0003677">
    <property type="term" value="F:DNA binding"/>
    <property type="evidence" value="ECO:0007669"/>
    <property type="project" value="UniProtKB-KW"/>
</dbReference>
<evidence type="ECO:0000256" key="9">
    <source>
        <dbReference type="ARBA" id="ARBA00023204"/>
    </source>
</evidence>
<dbReference type="GO" id="GO:0043138">
    <property type="term" value="F:3'-5' DNA helicase activity"/>
    <property type="evidence" value="ECO:0007669"/>
    <property type="project" value="UniProtKB-EC"/>
</dbReference>
<dbReference type="PANTHER" id="PTHR11070">
    <property type="entry name" value="UVRD / RECB / PCRA DNA HELICASE FAMILY MEMBER"/>
    <property type="match status" value="1"/>
</dbReference>
<keyword evidence="4 14" id="KW-0378">Hydrolase</keyword>
<dbReference type="EC" id="5.6.2.4" evidence="12"/>
<reference evidence="17 18" key="1">
    <citation type="submission" date="2016-10" db="EMBL/GenBank/DDBJ databases">
        <authorList>
            <person name="de Groot N.N."/>
        </authorList>
    </citation>
    <scope>NUCLEOTIDE SEQUENCE [LARGE SCALE GENOMIC DNA]</scope>
    <source>
        <strain evidence="17 18">DSM 44945</strain>
    </source>
</reference>
<feature type="domain" description="UvrD-like helicase C-terminal" evidence="16">
    <location>
        <begin position="447"/>
        <end position="737"/>
    </location>
</feature>
<dbReference type="Gene3D" id="1.10.486.10">
    <property type="entry name" value="PCRA, domain 4"/>
    <property type="match status" value="1"/>
</dbReference>
<feature type="domain" description="UvrD-like helicase ATP-binding" evidence="15">
    <location>
        <begin position="5"/>
        <end position="446"/>
    </location>
</feature>
<evidence type="ECO:0000256" key="3">
    <source>
        <dbReference type="ARBA" id="ARBA00022763"/>
    </source>
</evidence>
<keyword evidence="7 14" id="KW-0067">ATP-binding</keyword>
<evidence type="ECO:0000256" key="14">
    <source>
        <dbReference type="PROSITE-ProRule" id="PRU00560"/>
    </source>
</evidence>
<dbReference type="OrthoDB" id="9810135at2"/>
<sequence length="1194" mass="134308">MSQGISLTPEQREAAHLLDADCIVSAGAGSGKTRVLVERFLHILSLYGDDPAILDSIVAITFTEKAATEMKGRIRRQLAERMEEAERSGRREEADRWYRLMVESERAAIMTIHAFCARLLRDFPVEAGVDPQFAVLDEAEARLLLRDAVREELLSGAGTSGDSPLLDWLAGIGISRGIETLSGAMRKMAGYGWTAEELGEITRRDLRRSAIRLKQVREETLIQFLEAGDALLEMRGGKRLKAFQAEWPRLREHFLREKGPEILLPAVERALELLKGHWGKNEDLRLLRDRMKEAGGNLAEALRGQLLLPAERETLDALLPLLARIEERYAAAKRERKALDFEDLQLLACRLLEEREDVRRRLRGRIRFLMVDEYQDTNGLQKRLIDTLRRRPDGSPAPGKLFVVGDPKQSIYRFRGADVSVFGKTRKELLAEGGREVTLKANFRSDPRLVRFANGLFSRLMPSGPGEPDGYREAEARGRAGDDGPCVEYLAVPGKEERAGRSVREAEARLIARRIADLIAEGWRPGDIAVLFRAMTEVKRYEEELIRRGIPFYVVKGRGFYDRQEIADVLNLLRWLTDPEDTLALAGVLRSPFCAASDETLWWLKEAGALGRPESWAEVEEIPAAEREKLEGFRRLAERAGRLMGRVPVADLIEEVLEESGYHLALWATPQGEQARANLEKLVRLARSRKGDSAYSPDLFLEEMELLIDQQTPETEAAVQSEGADSVKLMTIHQSKGLEFPVVIIPDLARRLPGGPDGMVVDEESGLAVRLYGPSGEALETARWLMAKEKDRRLEREESVRLFYVAVTRAEKRLILSGVPEEHKEAKDGGEILSSGSWSKWLDAVLDYGRIDWEAGRWALSDGEGDLPIAVWGGEGEAPEENATRSALDRFLEEMENGQTEVPDDEDWKGMRPRGLTERDRVRVSVTRLMVLINCPRKYFYQYVIGMPSPEEEDRSAGTEEAEEDGAAGMLTPILKGNLVHRMLELLPDGPLPEEELSRLLRQAAAEMKLSPALLHRARKETEPLIRRFLSGRIHREARHCRKVMKEVPFFVRIAGLEMEGIIDRLQWNRRGEWELIDYKTNDVAPQEAEEAAEEYLPQLRLYALAALREWGIVPARATLFFLRPGVEVSFEVDGAWLDEADRMLESAAGTLKRGGTAADFAPRPGKRCAHCAYRWICEAAQGSARAGAHSGGA</sequence>
<dbReference type="AlphaFoldDB" id="A0A1I2KC62"/>
<dbReference type="Pfam" id="PF00580">
    <property type="entry name" value="UvrD-helicase"/>
    <property type="match status" value="1"/>
</dbReference>
<evidence type="ECO:0000313" key="18">
    <source>
        <dbReference type="Proteomes" id="UP000198661"/>
    </source>
</evidence>
<dbReference type="InterPro" id="IPR011335">
    <property type="entry name" value="Restrct_endonuc-II-like"/>
</dbReference>
<keyword evidence="5 14" id="KW-0347">Helicase</keyword>
<dbReference type="PANTHER" id="PTHR11070:SF48">
    <property type="entry name" value="ATP-DEPENDENT HELICASE_NUCLEASE SUBUNIT A"/>
    <property type="match status" value="1"/>
</dbReference>
<dbReference type="Proteomes" id="UP000198661">
    <property type="component" value="Unassembled WGS sequence"/>
</dbReference>
<dbReference type="PROSITE" id="PS51217">
    <property type="entry name" value="UVRD_HELICASE_CTER"/>
    <property type="match status" value="1"/>
</dbReference>
<dbReference type="GO" id="GO:0005524">
    <property type="term" value="F:ATP binding"/>
    <property type="evidence" value="ECO:0007669"/>
    <property type="project" value="UniProtKB-UniRule"/>
</dbReference>
<feature type="binding site" evidence="14">
    <location>
        <begin position="26"/>
        <end position="33"/>
    </location>
    <ligand>
        <name>ATP</name>
        <dbReference type="ChEBI" id="CHEBI:30616"/>
    </ligand>
</feature>
<dbReference type="Pfam" id="PF12705">
    <property type="entry name" value="PDDEXK_1"/>
    <property type="match status" value="1"/>
</dbReference>
<name>A0A1I2KC62_9BACL</name>
<dbReference type="InterPro" id="IPR000212">
    <property type="entry name" value="DNA_helicase_UvrD/REP"/>
</dbReference>
<dbReference type="SUPFAM" id="SSF52980">
    <property type="entry name" value="Restriction endonuclease-like"/>
    <property type="match status" value="1"/>
</dbReference>
<evidence type="ECO:0000256" key="10">
    <source>
        <dbReference type="ARBA" id="ARBA00023235"/>
    </source>
</evidence>
<organism evidence="17 18">
    <name type="scientific">Planifilum fulgidum</name>
    <dbReference type="NCBI Taxonomy" id="201973"/>
    <lineage>
        <taxon>Bacteria</taxon>
        <taxon>Bacillati</taxon>
        <taxon>Bacillota</taxon>
        <taxon>Bacilli</taxon>
        <taxon>Bacillales</taxon>
        <taxon>Thermoactinomycetaceae</taxon>
        <taxon>Planifilum</taxon>
    </lineage>
</organism>
<keyword evidence="2 14" id="KW-0547">Nucleotide-binding</keyword>
<keyword evidence="18" id="KW-1185">Reference proteome</keyword>
<evidence type="ECO:0000256" key="11">
    <source>
        <dbReference type="ARBA" id="ARBA00034617"/>
    </source>
</evidence>